<feature type="transmembrane region" description="Helical" evidence="8">
    <location>
        <begin position="490"/>
        <end position="514"/>
    </location>
</feature>
<evidence type="ECO:0000256" key="7">
    <source>
        <dbReference type="SAM" id="MobiDB-lite"/>
    </source>
</evidence>
<evidence type="ECO:0000256" key="1">
    <source>
        <dbReference type="ARBA" id="ARBA00004128"/>
    </source>
</evidence>
<comment type="similarity">
    <text evidence="2">Belongs to the anion exchanger (TC 2.A.31) family.</text>
</comment>
<feature type="region of interest" description="Disordered" evidence="7">
    <location>
        <begin position="1"/>
        <end position="92"/>
    </location>
</feature>
<dbReference type="Gene3D" id="1.10.287.570">
    <property type="entry name" value="Helical hairpin bin"/>
    <property type="match status" value="1"/>
</dbReference>
<dbReference type="RefSeq" id="XP_064668241.1">
    <property type="nucleotide sequence ID" value="XM_064819240.1"/>
</dbReference>
<dbReference type="GeneID" id="89943366"/>
<keyword evidence="4 8" id="KW-0812">Transmembrane</keyword>
<dbReference type="GO" id="GO:0000324">
    <property type="term" value="C:fungal-type vacuole"/>
    <property type="evidence" value="ECO:0007669"/>
    <property type="project" value="TreeGrafter"/>
</dbReference>
<reference evidence="10" key="2">
    <citation type="submission" date="2023-05" db="EMBL/GenBank/DDBJ databases">
        <authorList>
            <consortium name="Lawrence Berkeley National Laboratory"/>
            <person name="Steindorff A."/>
            <person name="Hensen N."/>
            <person name="Bonometti L."/>
            <person name="Westerberg I."/>
            <person name="Brannstrom I.O."/>
            <person name="Guillou S."/>
            <person name="Cros-Aarteil S."/>
            <person name="Calhoun S."/>
            <person name="Haridas S."/>
            <person name="Kuo A."/>
            <person name="Mondo S."/>
            <person name="Pangilinan J."/>
            <person name="Riley R."/>
            <person name="Labutti K."/>
            <person name="Andreopoulos B."/>
            <person name="Lipzen A."/>
            <person name="Chen C."/>
            <person name="Yanf M."/>
            <person name="Daum C."/>
            <person name="Ng V."/>
            <person name="Clum A."/>
            <person name="Ohm R."/>
            <person name="Martin F."/>
            <person name="Silar P."/>
            <person name="Natvig D."/>
            <person name="Lalanne C."/>
            <person name="Gautier V."/>
            <person name="Ament-Velasquez S.L."/>
            <person name="Kruys A."/>
            <person name="Hutchinson M.I."/>
            <person name="Powell A.J."/>
            <person name="Barry K."/>
            <person name="Miller A.N."/>
            <person name="Grigoriev I.V."/>
            <person name="Debuchy R."/>
            <person name="Gladieux P."/>
            <person name="Thoren M.H."/>
            <person name="Johannesson H."/>
        </authorList>
    </citation>
    <scope>NUCLEOTIDE SEQUENCE</scope>
    <source>
        <strain evidence="10">CBS 508.74</strain>
    </source>
</reference>
<dbReference type="PANTHER" id="PTHR11453:SF82">
    <property type="entry name" value="BORON TRANSPORTER 1"/>
    <property type="match status" value="1"/>
</dbReference>
<evidence type="ECO:0000256" key="2">
    <source>
        <dbReference type="ARBA" id="ARBA00010993"/>
    </source>
</evidence>
<evidence type="ECO:0000256" key="8">
    <source>
        <dbReference type="SAM" id="Phobius"/>
    </source>
</evidence>
<dbReference type="AlphaFoldDB" id="A0AAN6QQL5"/>
<feature type="domain" description="Bicarbonate transporter-like transmembrane" evidence="9">
    <location>
        <begin position="275"/>
        <end position="614"/>
    </location>
</feature>
<dbReference type="Pfam" id="PF00955">
    <property type="entry name" value="HCO3_cotransp"/>
    <property type="match status" value="2"/>
</dbReference>
<evidence type="ECO:0000256" key="3">
    <source>
        <dbReference type="ARBA" id="ARBA00022554"/>
    </source>
</evidence>
<feature type="compositionally biased region" description="Basic and acidic residues" evidence="7">
    <location>
        <begin position="37"/>
        <end position="64"/>
    </location>
</feature>
<dbReference type="GO" id="GO:0005774">
    <property type="term" value="C:vacuolar membrane"/>
    <property type="evidence" value="ECO:0007669"/>
    <property type="project" value="UniProtKB-SubCell"/>
</dbReference>
<feature type="transmembrane region" description="Helical" evidence="8">
    <location>
        <begin position="212"/>
        <end position="233"/>
    </location>
</feature>
<dbReference type="InterPro" id="IPR011531">
    <property type="entry name" value="HCO3_transpt-like_TM_dom"/>
</dbReference>
<dbReference type="PANTHER" id="PTHR11453">
    <property type="entry name" value="ANION EXCHANGE PROTEIN"/>
    <property type="match status" value="1"/>
</dbReference>
<feature type="compositionally biased region" description="Basic and acidic residues" evidence="7">
    <location>
        <begin position="683"/>
        <end position="693"/>
    </location>
</feature>
<evidence type="ECO:0000313" key="10">
    <source>
        <dbReference type="EMBL" id="KAK4110671.1"/>
    </source>
</evidence>
<feature type="transmembrane region" description="Helical" evidence="8">
    <location>
        <begin position="402"/>
        <end position="424"/>
    </location>
</feature>
<evidence type="ECO:0000313" key="11">
    <source>
        <dbReference type="Proteomes" id="UP001302812"/>
    </source>
</evidence>
<evidence type="ECO:0000256" key="5">
    <source>
        <dbReference type="ARBA" id="ARBA00022989"/>
    </source>
</evidence>
<feature type="transmembrane region" description="Helical" evidence="8">
    <location>
        <begin position="556"/>
        <end position="575"/>
    </location>
</feature>
<evidence type="ECO:0000256" key="4">
    <source>
        <dbReference type="ARBA" id="ARBA00022692"/>
    </source>
</evidence>
<feature type="transmembrane region" description="Helical" evidence="8">
    <location>
        <begin position="314"/>
        <end position="333"/>
    </location>
</feature>
<dbReference type="FunFam" id="1.10.287.570:FF:000003">
    <property type="entry name" value="Anion exchange family protein"/>
    <property type="match status" value="1"/>
</dbReference>
<feature type="transmembrane region" description="Helical" evidence="8">
    <location>
        <begin position="275"/>
        <end position="293"/>
    </location>
</feature>
<evidence type="ECO:0000259" key="9">
    <source>
        <dbReference type="Pfam" id="PF00955"/>
    </source>
</evidence>
<keyword evidence="5 8" id="KW-1133">Transmembrane helix</keyword>
<feature type="transmembrane region" description="Helical" evidence="8">
    <location>
        <begin position="166"/>
        <end position="192"/>
    </location>
</feature>
<feature type="compositionally biased region" description="Low complexity" evidence="7">
    <location>
        <begin position="1"/>
        <end position="13"/>
    </location>
</feature>
<name>A0AAN6QQL5_9PEZI</name>
<feature type="transmembrane region" description="Helical" evidence="8">
    <location>
        <begin position="353"/>
        <end position="381"/>
    </location>
</feature>
<feature type="transmembrane region" description="Helical" evidence="8">
    <location>
        <begin position="245"/>
        <end position="263"/>
    </location>
</feature>
<keyword evidence="3" id="KW-0926">Vacuole</keyword>
<dbReference type="InterPro" id="IPR003020">
    <property type="entry name" value="HCO3_transpt_euk"/>
</dbReference>
<reference evidence="10" key="1">
    <citation type="journal article" date="2023" name="Mol. Phylogenet. Evol.">
        <title>Genome-scale phylogeny and comparative genomics of the fungal order Sordariales.</title>
        <authorList>
            <person name="Hensen N."/>
            <person name="Bonometti L."/>
            <person name="Westerberg I."/>
            <person name="Brannstrom I.O."/>
            <person name="Guillou S."/>
            <person name="Cros-Aarteil S."/>
            <person name="Calhoun S."/>
            <person name="Haridas S."/>
            <person name="Kuo A."/>
            <person name="Mondo S."/>
            <person name="Pangilinan J."/>
            <person name="Riley R."/>
            <person name="LaButti K."/>
            <person name="Andreopoulos B."/>
            <person name="Lipzen A."/>
            <person name="Chen C."/>
            <person name="Yan M."/>
            <person name="Daum C."/>
            <person name="Ng V."/>
            <person name="Clum A."/>
            <person name="Steindorff A."/>
            <person name="Ohm R.A."/>
            <person name="Martin F."/>
            <person name="Silar P."/>
            <person name="Natvig D.O."/>
            <person name="Lalanne C."/>
            <person name="Gautier V."/>
            <person name="Ament-Velasquez S.L."/>
            <person name="Kruys A."/>
            <person name="Hutchinson M.I."/>
            <person name="Powell A.J."/>
            <person name="Barry K."/>
            <person name="Miller A.N."/>
            <person name="Grigoriev I.V."/>
            <person name="Debuchy R."/>
            <person name="Gladieux P."/>
            <person name="Hiltunen Thoren M."/>
            <person name="Johannesson H."/>
        </authorList>
    </citation>
    <scope>NUCLEOTIDE SEQUENCE</scope>
    <source>
        <strain evidence="10">CBS 508.74</strain>
    </source>
</reference>
<dbReference type="GO" id="GO:0005886">
    <property type="term" value="C:plasma membrane"/>
    <property type="evidence" value="ECO:0007669"/>
    <property type="project" value="TreeGrafter"/>
</dbReference>
<keyword evidence="6 8" id="KW-0472">Membrane</keyword>
<keyword evidence="11" id="KW-1185">Reference proteome</keyword>
<organism evidence="10 11">
    <name type="scientific">Canariomyces notabilis</name>
    <dbReference type="NCBI Taxonomy" id="2074819"/>
    <lineage>
        <taxon>Eukaryota</taxon>
        <taxon>Fungi</taxon>
        <taxon>Dikarya</taxon>
        <taxon>Ascomycota</taxon>
        <taxon>Pezizomycotina</taxon>
        <taxon>Sordariomycetes</taxon>
        <taxon>Sordariomycetidae</taxon>
        <taxon>Sordariales</taxon>
        <taxon>Chaetomiaceae</taxon>
        <taxon>Canariomyces</taxon>
    </lineage>
</organism>
<feature type="transmembrane region" description="Helical" evidence="8">
    <location>
        <begin position="134"/>
        <end position="154"/>
    </location>
</feature>
<comment type="caution">
    <text evidence="10">The sequence shown here is derived from an EMBL/GenBank/DDBJ whole genome shotgun (WGS) entry which is preliminary data.</text>
</comment>
<protein>
    <recommendedName>
        <fullName evidence="9">Bicarbonate transporter-like transmembrane domain-containing protein</fullName>
    </recommendedName>
</protein>
<sequence length="749" mass="80914">MTPTPENTAGAAPGPEPGGNDDHLSLPTTNNPHQHHQKNDRERAKAGLRIRDWVRSPRSGESRRPSHAGAGAGAESEAKQAPKTSSSRCHGGGNPAEPWWKIHLFRGMANDIRKRAPYYLSDWTDAWNYRVVPATVYMFFANILPALAFSLDMFHKTNMQYGVNEVLLASVLGAVVFSLLACQPLVIVGVTGPITVFNYTVYDIMMPTGTNYLAFMCWIGIWSLIFHWILAVTNSCNWLRYVTRFPCDIFGFYVAFIYLQKGIQILETLGDEEPFYLSVVVALLVFAIAYICGELGRSSLFRHPVRVFLKDYGTPLTVVFFTGFVHMGKMRHVPMETLPTSTSFMPTVSERGWFIHFWDIPVGDIFIAIPFAVLLTILFWFDHNVSSLIAQGTEFPLKKPAGFHWDLFLLGLTTGVAGLLGLPFPNGLIPQAPFHTESLCVTEVVHDKRIDDNGNNPNPTYSFRPVYVVEQRLSNLAQGLLTLVAMSPPLLVVLHLIPQGVLAGLFFIMGFQALEENGITAKLLFLVRDSALTPPNHPLAIVKRCDDNGKPLVRRAAVWGFVLVELVGFGATFAITQTVAAVGFPVFIFLLIPVRALVLPRFLTPVELSVLDQPTASPFTLENVGGTFASGGSGSGVYLNADEAGGGGGGGGRSGSGSVSGSGFFGGGGGGSGGEDYLGACGRSEKGKEKDSEGGVWAGGGRGGINDDGYGGGNGSGQQSEEELAELGEGRMAGGVRRRFSTVNREGTV</sequence>
<dbReference type="GO" id="GO:0050801">
    <property type="term" value="P:monoatomic ion homeostasis"/>
    <property type="evidence" value="ECO:0007669"/>
    <property type="project" value="TreeGrafter"/>
</dbReference>
<proteinExistence type="inferred from homology"/>
<dbReference type="GO" id="GO:0005452">
    <property type="term" value="F:solute:inorganic anion antiporter activity"/>
    <property type="evidence" value="ECO:0007669"/>
    <property type="project" value="InterPro"/>
</dbReference>
<dbReference type="EMBL" id="MU853349">
    <property type="protein sequence ID" value="KAK4110671.1"/>
    <property type="molecule type" value="Genomic_DNA"/>
</dbReference>
<evidence type="ECO:0000256" key="6">
    <source>
        <dbReference type="ARBA" id="ARBA00023136"/>
    </source>
</evidence>
<dbReference type="Proteomes" id="UP001302812">
    <property type="component" value="Unassembled WGS sequence"/>
</dbReference>
<comment type="subcellular location">
    <subcellularLocation>
        <location evidence="1">Vacuole membrane</location>
        <topology evidence="1">Multi-pass membrane protein</topology>
    </subcellularLocation>
</comment>
<dbReference type="GO" id="GO:0006820">
    <property type="term" value="P:monoatomic anion transport"/>
    <property type="evidence" value="ECO:0007669"/>
    <property type="project" value="InterPro"/>
</dbReference>
<accession>A0AAN6QQL5</accession>
<feature type="region of interest" description="Disordered" evidence="7">
    <location>
        <begin position="680"/>
        <end position="723"/>
    </location>
</feature>
<dbReference type="GO" id="GO:0080139">
    <property type="term" value="F:borate efflux transmembrane transporter activity"/>
    <property type="evidence" value="ECO:0007669"/>
    <property type="project" value="TreeGrafter"/>
</dbReference>
<feature type="compositionally biased region" description="Gly residues" evidence="7">
    <location>
        <begin position="696"/>
        <end position="716"/>
    </location>
</feature>
<feature type="domain" description="Bicarbonate transporter-like transmembrane" evidence="9">
    <location>
        <begin position="104"/>
        <end position="271"/>
    </location>
</feature>
<gene>
    <name evidence="10" type="ORF">N656DRAFT_846696</name>
</gene>